<dbReference type="Proteomes" id="UP000824214">
    <property type="component" value="Unassembled WGS sequence"/>
</dbReference>
<gene>
    <name evidence="3" type="ORF">H9942_01840</name>
</gene>
<accession>A0A9D2LXD3</accession>
<reference evidence="3" key="2">
    <citation type="submission" date="2021-04" db="EMBL/GenBank/DDBJ databases">
        <authorList>
            <person name="Gilroy R."/>
        </authorList>
    </citation>
    <scope>NUCLEOTIDE SEQUENCE</scope>
    <source>
        <strain evidence="3">ChiBcolR8-3208</strain>
    </source>
</reference>
<keyword evidence="2" id="KW-0812">Transmembrane</keyword>
<organism evidence="3 4">
    <name type="scientific">Candidatus Acutalibacter ornithocaccae</name>
    <dbReference type="NCBI Taxonomy" id="2838416"/>
    <lineage>
        <taxon>Bacteria</taxon>
        <taxon>Bacillati</taxon>
        <taxon>Bacillota</taxon>
        <taxon>Clostridia</taxon>
        <taxon>Eubacteriales</taxon>
        <taxon>Acutalibacteraceae</taxon>
        <taxon>Acutalibacter</taxon>
    </lineage>
</organism>
<keyword evidence="2" id="KW-0472">Membrane</keyword>
<keyword evidence="2" id="KW-1133">Transmembrane helix</keyword>
<comment type="caution">
    <text evidence="3">The sequence shown here is derived from an EMBL/GenBank/DDBJ whole genome shotgun (WGS) entry which is preliminary data.</text>
</comment>
<reference evidence="3" key="1">
    <citation type="journal article" date="2021" name="PeerJ">
        <title>Extensive microbial diversity within the chicken gut microbiome revealed by metagenomics and culture.</title>
        <authorList>
            <person name="Gilroy R."/>
            <person name="Ravi A."/>
            <person name="Getino M."/>
            <person name="Pursley I."/>
            <person name="Horton D.L."/>
            <person name="Alikhan N.F."/>
            <person name="Baker D."/>
            <person name="Gharbi K."/>
            <person name="Hall N."/>
            <person name="Watson M."/>
            <person name="Adriaenssens E.M."/>
            <person name="Foster-Nyarko E."/>
            <person name="Jarju S."/>
            <person name="Secka A."/>
            <person name="Antonio M."/>
            <person name="Oren A."/>
            <person name="Chaudhuri R.R."/>
            <person name="La Ragione R."/>
            <person name="Hildebrand F."/>
            <person name="Pallen M.J."/>
        </authorList>
    </citation>
    <scope>NUCLEOTIDE SEQUENCE</scope>
    <source>
        <strain evidence="3">ChiBcolR8-3208</strain>
    </source>
</reference>
<sequence length="109" mass="11854">MKYCPFCGAELLPGALSFCPECGEALPAYQTNVQEPAAPTQEKRRKRSQKSQAAPEVDPNYDGYYDDVEPIDTDREREGMDTHLMGKVALVCLGVALVIGGCVAALFLL</sequence>
<evidence type="ECO:0000313" key="4">
    <source>
        <dbReference type="Proteomes" id="UP000824214"/>
    </source>
</evidence>
<dbReference type="AlphaFoldDB" id="A0A9D2LXD3"/>
<dbReference type="EMBL" id="DWXZ01000029">
    <property type="protein sequence ID" value="HJB36794.1"/>
    <property type="molecule type" value="Genomic_DNA"/>
</dbReference>
<protein>
    <submittedName>
        <fullName evidence="3">Zinc ribbon domain-containing protein</fullName>
    </submittedName>
</protein>
<feature type="region of interest" description="Disordered" evidence="1">
    <location>
        <begin position="33"/>
        <end position="69"/>
    </location>
</feature>
<feature type="transmembrane region" description="Helical" evidence="2">
    <location>
        <begin position="84"/>
        <end position="108"/>
    </location>
</feature>
<evidence type="ECO:0000256" key="2">
    <source>
        <dbReference type="SAM" id="Phobius"/>
    </source>
</evidence>
<name>A0A9D2LXD3_9FIRM</name>
<evidence type="ECO:0000313" key="3">
    <source>
        <dbReference type="EMBL" id="HJB36794.1"/>
    </source>
</evidence>
<evidence type="ECO:0000256" key="1">
    <source>
        <dbReference type="SAM" id="MobiDB-lite"/>
    </source>
</evidence>
<proteinExistence type="predicted"/>